<dbReference type="InterPro" id="IPR002173">
    <property type="entry name" value="Carboh/pur_kinase_PfkB_CS"/>
</dbReference>
<gene>
    <name evidence="4" type="ORF">METZ01_LOCUS31566</name>
</gene>
<evidence type="ECO:0000256" key="2">
    <source>
        <dbReference type="ARBA" id="ARBA00022777"/>
    </source>
</evidence>
<dbReference type="PANTHER" id="PTHR10584:SF166">
    <property type="entry name" value="RIBOKINASE"/>
    <property type="match status" value="1"/>
</dbReference>
<reference evidence="4" key="1">
    <citation type="submission" date="2018-05" db="EMBL/GenBank/DDBJ databases">
        <authorList>
            <person name="Lanie J.A."/>
            <person name="Ng W.-L."/>
            <person name="Kazmierczak K.M."/>
            <person name="Andrzejewski T.M."/>
            <person name="Davidsen T.M."/>
            <person name="Wayne K.J."/>
            <person name="Tettelin H."/>
            <person name="Glass J.I."/>
            <person name="Rusch D."/>
            <person name="Podicherti R."/>
            <person name="Tsui H.-C.T."/>
            <person name="Winkler M.E."/>
        </authorList>
    </citation>
    <scope>NUCLEOTIDE SEQUENCE</scope>
</reference>
<organism evidence="4">
    <name type="scientific">marine metagenome</name>
    <dbReference type="NCBI Taxonomy" id="408172"/>
    <lineage>
        <taxon>unclassified sequences</taxon>
        <taxon>metagenomes</taxon>
        <taxon>ecological metagenomes</taxon>
    </lineage>
</organism>
<dbReference type="PANTHER" id="PTHR10584">
    <property type="entry name" value="SUGAR KINASE"/>
    <property type="match status" value="1"/>
</dbReference>
<evidence type="ECO:0000259" key="3">
    <source>
        <dbReference type="Pfam" id="PF00294"/>
    </source>
</evidence>
<keyword evidence="1" id="KW-0808">Transferase</keyword>
<name>A0A381QH89_9ZZZZ</name>
<feature type="domain" description="Carbohydrate kinase PfkB" evidence="3">
    <location>
        <begin position="3"/>
        <end position="221"/>
    </location>
</feature>
<dbReference type="Gene3D" id="3.40.1190.20">
    <property type="match status" value="1"/>
</dbReference>
<keyword evidence="2" id="KW-0418">Kinase</keyword>
<dbReference type="EMBL" id="UINC01001363">
    <property type="protein sequence ID" value="SUZ78712.1"/>
    <property type="molecule type" value="Genomic_DNA"/>
</dbReference>
<dbReference type="GO" id="GO:0005829">
    <property type="term" value="C:cytosol"/>
    <property type="evidence" value="ECO:0007669"/>
    <property type="project" value="TreeGrafter"/>
</dbReference>
<dbReference type="GO" id="GO:0016301">
    <property type="term" value="F:kinase activity"/>
    <property type="evidence" value="ECO:0007669"/>
    <property type="project" value="UniProtKB-KW"/>
</dbReference>
<protein>
    <recommendedName>
        <fullName evidence="3">Carbohydrate kinase PfkB domain-containing protein</fullName>
    </recommendedName>
</protein>
<dbReference type="SUPFAM" id="SSF53613">
    <property type="entry name" value="Ribokinase-like"/>
    <property type="match status" value="1"/>
</dbReference>
<proteinExistence type="predicted"/>
<dbReference type="InterPro" id="IPR011611">
    <property type="entry name" value="PfkB_dom"/>
</dbReference>
<accession>A0A381QH89</accession>
<dbReference type="PROSITE" id="PS00584">
    <property type="entry name" value="PFKB_KINASES_2"/>
    <property type="match status" value="1"/>
</dbReference>
<dbReference type="AlphaFoldDB" id="A0A381QH89"/>
<sequence length="242" mass="27480">MLESCGVNLDGVEIITNQKSFYWRCIYKDNFKERITLETVLNVMENFKPVVPIKQREPDIMLLGNLHPEIQLLAMTQITNKPKAIILDTINFWIEKYWDTLEKVISKVDIISINEEEVALITREKDIEKASRILHKMGPRYVIIKKGVEGAELFGDGKKYCAPAYILDKVIDPTGAGDCFIGGIAGYLSEINEVSFETLKSAIYYGTSLASFSLEKIGTKNLLNLPKNSIEERIKILKEQSE</sequence>
<evidence type="ECO:0000256" key="1">
    <source>
        <dbReference type="ARBA" id="ARBA00022679"/>
    </source>
</evidence>
<dbReference type="InterPro" id="IPR029056">
    <property type="entry name" value="Ribokinase-like"/>
</dbReference>
<dbReference type="Pfam" id="PF00294">
    <property type="entry name" value="PfkB"/>
    <property type="match status" value="1"/>
</dbReference>
<evidence type="ECO:0000313" key="4">
    <source>
        <dbReference type="EMBL" id="SUZ78712.1"/>
    </source>
</evidence>